<feature type="domain" description="AttH" evidence="2">
    <location>
        <begin position="79"/>
        <end position="108"/>
    </location>
</feature>
<dbReference type="InterPro" id="IPR023374">
    <property type="entry name" value="AttH-like_dom_sf"/>
</dbReference>
<dbReference type="Pfam" id="PF07143">
    <property type="entry name" value="CrtC"/>
    <property type="match status" value="1"/>
</dbReference>
<evidence type="ECO:0000259" key="2">
    <source>
        <dbReference type="Pfam" id="PF07143"/>
    </source>
</evidence>
<organism evidence="3 4">
    <name type="scientific">Enterovibrio nigricans DSM 22720</name>
    <dbReference type="NCBI Taxonomy" id="1121868"/>
    <lineage>
        <taxon>Bacteria</taxon>
        <taxon>Pseudomonadati</taxon>
        <taxon>Pseudomonadota</taxon>
        <taxon>Gammaproteobacteria</taxon>
        <taxon>Vibrionales</taxon>
        <taxon>Vibrionaceae</taxon>
        <taxon>Enterovibrio</taxon>
    </lineage>
</organism>
<accession>A0A1T4UVH2</accession>
<evidence type="ECO:0000313" key="3">
    <source>
        <dbReference type="EMBL" id="SKA56703.1"/>
    </source>
</evidence>
<dbReference type="PANTHER" id="PTHR38591">
    <property type="entry name" value="HYDROLASE"/>
    <property type="match status" value="1"/>
</dbReference>
<dbReference type="AlphaFoldDB" id="A0A1T4UVH2"/>
<dbReference type="Proteomes" id="UP000190162">
    <property type="component" value="Unassembled WGS sequence"/>
</dbReference>
<keyword evidence="4" id="KW-1185">Reference proteome</keyword>
<keyword evidence="1" id="KW-0812">Transmembrane</keyword>
<gene>
    <name evidence="3" type="ORF">SAMN02745132_02621</name>
</gene>
<dbReference type="SUPFAM" id="SSF159245">
    <property type="entry name" value="AttH-like"/>
    <property type="match status" value="1"/>
</dbReference>
<dbReference type="RefSeq" id="WP_078752933.1">
    <property type="nucleotide sequence ID" value="NZ_FUXU01000032.1"/>
</dbReference>
<sequence length="111" mass="12402">MSKKQSNHALTTQIIGWSAAIALCLIAFFGSVLFKSEPPERGAVEMLLANNEKGFATVEPGYKVSFPKDYGPHEAFRQEWWYVTANLNDDQGNEYGVQWTVFRSAVSPEKG</sequence>
<evidence type="ECO:0000256" key="1">
    <source>
        <dbReference type="SAM" id="Phobius"/>
    </source>
</evidence>
<feature type="transmembrane region" description="Helical" evidence="1">
    <location>
        <begin position="14"/>
        <end position="34"/>
    </location>
</feature>
<dbReference type="EMBL" id="FUXU01000032">
    <property type="protein sequence ID" value="SKA56703.1"/>
    <property type="molecule type" value="Genomic_DNA"/>
</dbReference>
<dbReference type="OrthoDB" id="9770826at2"/>
<dbReference type="Gene3D" id="2.40.370.10">
    <property type="entry name" value="AttH-like domain"/>
    <property type="match status" value="1"/>
</dbReference>
<reference evidence="4" key="1">
    <citation type="submission" date="2017-02" db="EMBL/GenBank/DDBJ databases">
        <authorList>
            <person name="Varghese N."/>
            <person name="Submissions S."/>
        </authorList>
    </citation>
    <scope>NUCLEOTIDE SEQUENCE [LARGE SCALE GENOMIC DNA]</scope>
    <source>
        <strain evidence="4">DSM 22720</strain>
    </source>
</reference>
<proteinExistence type="predicted"/>
<keyword evidence="1" id="KW-1133">Transmembrane helix</keyword>
<dbReference type="PANTHER" id="PTHR38591:SF1">
    <property type="entry name" value="BLL1000 PROTEIN"/>
    <property type="match status" value="1"/>
</dbReference>
<dbReference type="InterPro" id="IPR010791">
    <property type="entry name" value="AttH_dom"/>
</dbReference>
<evidence type="ECO:0000313" key="4">
    <source>
        <dbReference type="Proteomes" id="UP000190162"/>
    </source>
</evidence>
<protein>
    <submittedName>
        <fullName evidence="3">Hydroxyneurosporene synthase (CrtC)</fullName>
    </submittedName>
</protein>
<keyword evidence="1" id="KW-0472">Membrane</keyword>
<name>A0A1T4UVH2_9GAMM</name>